<keyword evidence="2" id="KW-0472">Membrane</keyword>
<evidence type="ECO:0000259" key="3">
    <source>
        <dbReference type="PROSITE" id="PS51034"/>
    </source>
</evidence>
<keyword evidence="5" id="KW-1185">Reference proteome</keyword>
<comment type="caution">
    <text evidence="4">The sequence shown here is derived from an EMBL/GenBank/DDBJ whole genome shotgun (WGS) entry which is preliminary data.</text>
</comment>
<sequence length="273" mass="29110">MVQDYPHLLKREFDMRVKSCSASDGGEDGKGGGHAIQLSDDRGCVLRPKMVGRFIKATATDGRATLITYAFFSAFKFPGALGVHIRCKVEICRHGCPDHCGDETVPSRHTDRSSVRSRRGEGPPGIAPGVPGRRGELGTHGGPRSLNVKRRRRAVSAEEEVVGVSGGYSVISEADMAEEEEESGTEFEGEEGEGRWWGRRRPHEVCVPAHGFGAAFLLAASAAAASAVLAGALFHRYKGTRAEGKGGGEEQVAGAVQGGIWGWVATRWPTRGG</sequence>
<evidence type="ECO:0000313" key="5">
    <source>
        <dbReference type="Proteomes" id="UP000792457"/>
    </source>
</evidence>
<name>A0A8K0KFZ3_LADFU</name>
<feature type="domain" description="ZP" evidence="3">
    <location>
        <begin position="1"/>
        <end position="107"/>
    </location>
</feature>
<dbReference type="PANTHER" id="PTHR46560:SF1">
    <property type="entry name" value="MINIATURE"/>
    <property type="match status" value="1"/>
</dbReference>
<protein>
    <recommendedName>
        <fullName evidence="3">ZP domain-containing protein</fullName>
    </recommendedName>
</protein>
<feature type="transmembrane region" description="Helical" evidence="2">
    <location>
        <begin position="211"/>
        <end position="234"/>
    </location>
</feature>
<dbReference type="Proteomes" id="UP000792457">
    <property type="component" value="Unassembled WGS sequence"/>
</dbReference>
<reference evidence="4" key="1">
    <citation type="submission" date="2013-04" db="EMBL/GenBank/DDBJ databases">
        <authorList>
            <person name="Qu J."/>
            <person name="Murali S.C."/>
            <person name="Bandaranaike D."/>
            <person name="Bellair M."/>
            <person name="Blankenburg K."/>
            <person name="Chao H."/>
            <person name="Dinh H."/>
            <person name="Doddapaneni H."/>
            <person name="Downs B."/>
            <person name="Dugan-Rocha S."/>
            <person name="Elkadiri S."/>
            <person name="Gnanaolivu R.D."/>
            <person name="Hernandez B."/>
            <person name="Javaid M."/>
            <person name="Jayaseelan J.C."/>
            <person name="Lee S."/>
            <person name="Li M."/>
            <person name="Ming W."/>
            <person name="Munidasa M."/>
            <person name="Muniz J."/>
            <person name="Nguyen L."/>
            <person name="Ongeri F."/>
            <person name="Osuji N."/>
            <person name="Pu L.-L."/>
            <person name="Puazo M."/>
            <person name="Qu C."/>
            <person name="Quiroz J."/>
            <person name="Raj R."/>
            <person name="Weissenberger G."/>
            <person name="Xin Y."/>
            <person name="Zou X."/>
            <person name="Han Y."/>
            <person name="Richards S."/>
            <person name="Worley K."/>
            <person name="Muzny D."/>
            <person name="Gibbs R."/>
        </authorList>
    </citation>
    <scope>NUCLEOTIDE SEQUENCE</scope>
    <source>
        <strain evidence="4">Sampled in the wild</strain>
    </source>
</reference>
<dbReference type="EMBL" id="KZ308795">
    <property type="protein sequence ID" value="KAG8234302.1"/>
    <property type="molecule type" value="Genomic_DNA"/>
</dbReference>
<evidence type="ECO:0000256" key="2">
    <source>
        <dbReference type="SAM" id="Phobius"/>
    </source>
</evidence>
<dbReference type="OrthoDB" id="10062424at2759"/>
<proteinExistence type="predicted"/>
<dbReference type="InterPro" id="IPR001507">
    <property type="entry name" value="ZP_dom"/>
</dbReference>
<gene>
    <name evidence="4" type="ORF">J437_LFUL014464</name>
</gene>
<evidence type="ECO:0000256" key="1">
    <source>
        <dbReference type="SAM" id="MobiDB-lite"/>
    </source>
</evidence>
<feature type="region of interest" description="Disordered" evidence="1">
    <location>
        <begin position="100"/>
        <end position="152"/>
    </location>
</feature>
<dbReference type="PROSITE" id="PS51034">
    <property type="entry name" value="ZP_2"/>
    <property type="match status" value="1"/>
</dbReference>
<reference evidence="4" key="2">
    <citation type="submission" date="2017-10" db="EMBL/GenBank/DDBJ databases">
        <title>Ladona fulva Genome sequencing and assembly.</title>
        <authorList>
            <person name="Murali S."/>
            <person name="Richards S."/>
            <person name="Bandaranaike D."/>
            <person name="Bellair M."/>
            <person name="Blankenburg K."/>
            <person name="Chao H."/>
            <person name="Dinh H."/>
            <person name="Doddapaneni H."/>
            <person name="Dugan-Rocha S."/>
            <person name="Elkadiri S."/>
            <person name="Gnanaolivu R."/>
            <person name="Hernandez B."/>
            <person name="Skinner E."/>
            <person name="Javaid M."/>
            <person name="Lee S."/>
            <person name="Li M."/>
            <person name="Ming W."/>
            <person name="Munidasa M."/>
            <person name="Muniz J."/>
            <person name="Nguyen L."/>
            <person name="Hughes D."/>
            <person name="Osuji N."/>
            <person name="Pu L.-L."/>
            <person name="Puazo M."/>
            <person name="Qu C."/>
            <person name="Quiroz J."/>
            <person name="Raj R."/>
            <person name="Weissenberger G."/>
            <person name="Xin Y."/>
            <person name="Zou X."/>
            <person name="Han Y."/>
            <person name="Worley K."/>
            <person name="Muzny D."/>
            <person name="Gibbs R."/>
        </authorList>
    </citation>
    <scope>NUCLEOTIDE SEQUENCE</scope>
    <source>
        <strain evidence="4">Sampled in the wild</strain>
    </source>
</reference>
<keyword evidence="2" id="KW-0812">Transmembrane</keyword>
<evidence type="ECO:0000313" key="4">
    <source>
        <dbReference type="EMBL" id="KAG8234302.1"/>
    </source>
</evidence>
<dbReference type="AlphaFoldDB" id="A0A8K0KFZ3"/>
<dbReference type="PANTHER" id="PTHR46560">
    <property type="entry name" value="CYPHER, ISOFORM B"/>
    <property type="match status" value="1"/>
</dbReference>
<feature type="compositionally biased region" description="Acidic residues" evidence="1">
    <location>
        <begin position="175"/>
        <end position="191"/>
    </location>
</feature>
<feature type="compositionally biased region" description="Basic and acidic residues" evidence="1">
    <location>
        <begin position="100"/>
        <end position="121"/>
    </location>
</feature>
<keyword evidence="2" id="KW-1133">Transmembrane helix</keyword>
<accession>A0A8K0KFZ3</accession>
<organism evidence="4 5">
    <name type="scientific">Ladona fulva</name>
    <name type="common">Scarce chaser dragonfly</name>
    <name type="synonym">Libellula fulva</name>
    <dbReference type="NCBI Taxonomy" id="123851"/>
    <lineage>
        <taxon>Eukaryota</taxon>
        <taxon>Metazoa</taxon>
        <taxon>Ecdysozoa</taxon>
        <taxon>Arthropoda</taxon>
        <taxon>Hexapoda</taxon>
        <taxon>Insecta</taxon>
        <taxon>Pterygota</taxon>
        <taxon>Palaeoptera</taxon>
        <taxon>Odonata</taxon>
        <taxon>Epiprocta</taxon>
        <taxon>Anisoptera</taxon>
        <taxon>Libelluloidea</taxon>
        <taxon>Libellulidae</taxon>
        <taxon>Ladona</taxon>
    </lineage>
</organism>
<feature type="region of interest" description="Disordered" evidence="1">
    <location>
        <begin position="175"/>
        <end position="195"/>
    </location>
</feature>